<evidence type="ECO:0000256" key="3">
    <source>
        <dbReference type="ARBA" id="ARBA00012401"/>
    </source>
</evidence>
<protein>
    <recommendedName>
        <fullName evidence="3">receptor protein serine/threonine kinase</fullName>
        <ecNumber evidence="3">2.7.11.30</ecNumber>
    </recommendedName>
</protein>
<keyword evidence="5" id="KW-0808">Transferase</keyword>
<dbReference type="InterPro" id="IPR011009">
    <property type="entry name" value="Kinase-like_dom_sf"/>
</dbReference>
<dbReference type="Gene3D" id="3.30.200.20">
    <property type="entry name" value="Phosphorylase Kinase, domain 1"/>
    <property type="match status" value="1"/>
</dbReference>
<evidence type="ECO:0000256" key="15">
    <source>
        <dbReference type="SAM" id="SignalP"/>
    </source>
</evidence>
<accession>H2Y4P7</accession>
<evidence type="ECO:0000313" key="17">
    <source>
        <dbReference type="Ensembl" id="ENSCSAVP00000000295.1"/>
    </source>
</evidence>
<evidence type="ECO:0000256" key="11">
    <source>
        <dbReference type="ARBA" id="ARBA00022989"/>
    </source>
</evidence>
<evidence type="ECO:0000259" key="16">
    <source>
        <dbReference type="PROSITE" id="PS50011"/>
    </source>
</evidence>
<evidence type="ECO:0000256" key="8">
    <source>
        <dbReference type="ARBA" id="ARBA00022741"/>
    </source>
</evidence>
<feature type="chain" id="PRO_5003577271" description="receptor protein serine/threonine kinase" evidence="15">
    <location>
        <begin position="19"/>
        <end position="365"/>
    </location>
</feature>
<comment type="similarity">
    <text evidence="2">Belongs to the protein kinase superfamily. TKL Ser/Thr protein kinase family. TGFB receptor subfamily.</text>
</comment>
<dbReference type="GO" id="GO:0004675">
    <property type="term" value="F:transmembrane receptor protein serine/threonine kinase activity"/>
    <property type="evidence" value="ECO:0007669"/>
    <property type="project" value="UniProtKB-EC"/>
</dbReference>
<dbReference type="InParanoid" id="H2Y4P7"/>
<evidence type="ECO:0000256" key="13">
    <source>
        <dbReference type="ARBA" id="ARBA00023170"/>
    </source>
</evidence>
<dbReference type="InterPro" id="IPR017441">
    <property type="entry name" value="Protein_kinase_ATP_BS"/>
</dbReference>
<dbReference type="Pfam" id="PF00069">
    <property type="entry name" value="Pkinase"/>
    <property type="match status" value="1"/>
</dbReference>
<evidence type="ECO:0000256" key="1">
    <source>
        <dbReference type="ARBA" id="ARBA00004479"/>
    </source>
</evidence>
<dbReference type="PANTHER" id="PTHR23255:SF72">
    <property type="entry name" value="RECEPTOR PROTEIN SERINE_THREONINE KINASE"/>
    <property type="match status" value="1"/>
</dbReference>
<keyword evidence="9" id="KW-0418">Kinase</keyword>
<proteinExistence type="inferred from homology"/>
<evidence type="ECO:0000256" key="14">
    <source>
        <dbReference type="PROSITE-ProRule" id="PRU10141"/>
    </source>
</evidence>
<dbReference type="eggNOG" id="KOG3653">
    <property type="taxonomic scope" value="Eukaryota"/>
</dbReference>
<keyword evidence="4" id="KW-0723">Serine/threonine-protein kinase</keyword>
<evidence type="ECO:0000256" key="12">
    <source>
        <dbReference type="ARBA" id="ARBA00023136"/>
    </source>
</evidence>
<comment type="subcellular location">
    <subcellularLocation>
        <location evidence="1">Membrane</location>
        <topology evidence="1">Single-pass type I membrane protein</topology>
    </subcellularLocation>
</comment>
<evidence type="ECO:0000256" key="9">
    <source>
        <dbReference type="ARBA" id="ARBA00022777"/>
    </source>
</evidence>
<keyword evidence="7 15" id="KW-0732">Signal</keyword>
<evidence type="ECO:0000256" key="4">
    <source>
        <dbReference type="ARBA" id="ARBA00022527"/>
    </source>
</evidence>
<keyword evidence="12" id="KW-0472">Membrane</keyword>
<evidence type="ECO:0000313" key="18">
    <source>
        <dbReference type="Proteomes" id="UP000007875"/>
    </source>
</evidence>
<dbReference type="STRING" id="51511.ENSCSAVP00000000295"/>
<dbReference type="PROSITE" id="PS50011">
    <property type="entry name" value="PROTEIN_KINASE_DOM"/>
    <property type="match status" value="1"/>
</dbReference>
<feature type="binding site" evidence="14">
    <location>
        <position position="101"/>
    </location>
    <ligand>
        <name>ATP</name>
        <dbReference type="ChEBI" id="CHEBI:30616"/>
    </ligand>
</feature>
<reference evidence="17" key="2">
    <citation type="submission" date="2025-08" db="UniProtKB">
        <authorList>
            <consortium name="Ensembl"/>
        </authorList>
    </citation>
    <scope>IDENTIFICATION</scope>
</reference>
<dbReference type="HOGENOM" id="CLU_758541_0_0_1"/>
<feature type="signal peptide" evidence="15">
    <location>
        <begin position="1"/>
        <end position="18"/>
    </location>
</feature>
<keyword evidence="10 14" id="KW-0067">ATP-binding</keyword>
<keyword evidence="8 14" id="KW-0547">Nucleotide-binding</keyword>
<dbReference type="Proteomes" id="UP000007875">
    <property type="component" value="Unassembled WGS sequence"/>
</dbReference>
<dbReference type="AlphaFoldDB" id="H2Y4P7"/>
<evidence type="ECO:0000256" key="7">
    <source>
        <dbReference type="ARBA" id="ARBA00022729"/>
    </source>
</evidence>
<dbReference type="GeneTree" id="ENSGT00940000167625"/>
<dbReference type="GO" id="GO:0005524">
    <property type="term" value="F:ATP binding"/>
    <property type="evidence" value="ECO:0007669"/>
    <property type="project" value="UniProtKB-UniRule"/>
</dbReference>
<reference evidence="18" key="1">
    <citation type="submission" date="2003-08" db="EMBL/GenBank/DDBJ databases">
        <authorList>
            <person name="Birren B."/>
            <person name="Nusbaum C."/>
            <person name="Abebe A."/>
            <person name="Abouelleil A."/>
            <person name="Adekoya E."/>
            <person name="Ait-zahra M."/>
            <person name="Allen N."/>
            <person name="Allen T."/>
            <person name="An P."/>
            <person name="Anderson M."/>
            <person name="Anderson S."/>
            <person name="Arachchi H."/>
            <person name="Armbruster J."/>
            <person name="Bachantsang P."/>
            <person name="Baldwin J."/>
            <person name="Barry A."/>
            <person name="Bayul T."/>
            <person name="Blitshsteyn B."/>
            <person name="Bloom T."/>
            <person name="Blye J."/>
            <person name="Boguslavskiy L."/>
            <person name="Borowsky M."/>
            <person name="Boukhgalter B."/>
            <person name="Brunache A."/>
            <person name="Butler J."/>
            <person name="Calixte N."/>
            <person name="Calvo S."/>
            <person name="Camarata J."/>
            <person name="Campo K."/>
            <person name="Chang J."/>
            <person name="Cheshatsang Y."/>
            <person name="Citroen M."/>
            <person name="Collymore A."/>
            <person name="Considine T."/>
            <person name="Cook A."/>
            <person name="Cooke P."/>
            <person name="Corum B."/>
            <person name="Cuomo C."/>
            <person name="David R."/>
            <person name="Dawoe T."/>
            <person name="Degray S."/>
            <person name="Dodge S."/>
            <person name="Dooley K."/>
            <person name="Dorje P."/>
            <person name="Dorjee K."/>
            <person name="Dorris L."/>
            <person name="Duffey N."/>
            <person name="Dupes A."/>
            <person name="Elkins T."/>
            <person name="Engels R."/>
            <person name="Erickson J."/>
            <person name="Farina A."/>
            <person name="Faro S."/>
            <person name="Ferreira P."/>
            <person name="Fischer H."/>
            <person name="Fitzgerald M."/>
            <person name="Foley K."/>
            <person name="Gage D."/>
            <person name="Galagan J."/>
            <person name="Gearin G."/>
            <person name="Gnerre S."/>
            <person name="Gnirke A."/>
            <person name="Goyette A."/>
            <person name="Graham J."/>
            <person name="Grandbois E."/>
            <person name="Gyaltsen K."/>
            <person name="Hafez N."/>
            <person name="Hagopian D."/>
            <person name="Hagos B."/>
            <person name="Hall J."/>
            <person name="Hatcher B."/>
            <person name="Heller A."/>
            <person name="Higgins H."/>
            <person name="Honan T."/>
            <person name="Horn A."/>
            <person name="Houde N."/>
            <person name="Hughes L."/>
            <person name="Hulme W."/>
            <person name="Husby E."/>
            <person name="Iliev I."/>
            <person name="Jaffe D."/>
            <person name="Jones C."/>
            <person name="Kamal M."/>
            <person name="Kamat A."/>
            <person name="Kamvysselis M."/>
            <person name="Karlsson E."/>
            <person name="Kells C."/>
            <person name="Kieu A."/>
            <person name="Kisner P."/>
            <person name="Kodira C."/>
            <person name="Kulbokas E."/>
            <person name="Labutti K."/>
            <person name="Lama D."/>
            <person name="Landers T."/>
            <person name="Leger J."/>
            <person name="Levine S."/>
            <person name="Lewis D."/>
            <person name="Lewis T."/>
            <person name="Lindblad-toh K."/>
            <person name="Liu X."/>
            <person name="Lokyitsang T."/>
            <person name="Lokyitsang Y."/>
            <person name="Lucien O."/>
            <person name="Lui A."/>
            <person name="Ma L.J."/>
            <person name="Mabbitt R."/>
            <person name="Macdonald J."/>
            <person name="Maclean C."/>
            <person name="Major J."/>
            <person name="Manning J."/>
            <person name="Marabella R."/>
            <person name="Maru K."/>
            <person name="Matthews C."/>
            <person name="Mauceli E."/>
            <person name="Mccarthy M."/>
            <person name="Mcdonough S."/>
            <person name="Mcghee T."/>
            <person name="Meldrim J."/>
            <person name="Meneus L."/>
            <person name="Mesirov J."/>
            <person name="Mihalev A."/>
            <person name="Mihova T."/>
            <person name="Mikkelsen T."/>
            <person name="Mlenga V."/>
            <person name="Moru K."/>
            <person name="Mozes J."/>
            <person name="Mulrain L."/>
            <person name="Munson G."/>
            <person name="Naylor J."/>
            <person name="Newes C."/>
            <person name="Nguyen C."/>
            <person name="Nguyen N."/>
            <person name="Nguyen T."/>
            <person name="Nicol R."/>
            <person name="Nielsen C."/>
            <person name="Nizzari M."/>
            <person name="Norbu C."/>
            <person name="Norbu N."/>
            <person name="O'donnell P."/>
            <person name="Okoawo O."/>
            <person name="O'leary S."/>
            <person name="Omotosho B."/>
            <person name="O'neill K."/>
            <person name="Osman S."/>
            <person name="Parker S."/>
            <person name="Perrin D."/>
            <person name="Phunkhang P."/>
            <person name="Piqani B."/>
            <person name="Purcell S."/>
            <person name="Rachupka T."/>
            <person name="Ramasamy U."/>
            <person name="Rameau R."/>
            <person name="Ray V."/>
            <person name="Raymond C."/>
            <person name="Retta R."/>
            <person name="Richardson S."/>
            <person name="Rise C."/>
            <person name="Rodriguez J."/>
            <person name="Rogers J."/>
            <person name="Rogov P."/>
            <person name="Rutman M."/>
            <person name="Schupbach R."/>
            <person name="Seaman C."/>
            <person name="Settipalli S."/>
            <person name="Sharpe T."/>
            <person name="Sheridan J."/>
            <person name="Sherpa N."/>
            <person name="Shi J."/>
            <person name="Smirnov S."/>
            <person name="Smith C."/>
            <person name="Sougnez C."/>
            <person name="Spencer B."/>
            <person name="Stalker J."/>
            <person name="Stange-thomann N."/>
            <person name="Stavropoulos S."/>
            <person name="Stetson K."/>
            <person name="Stone C."/>
            <person name="Stone S."/>
            <person name="Stubbs M."/>
            <person name="Talamas J."/>
            <person name="Tchuinga P."/>
            <person name="Tenzing P."/>
            <person name="Tesfaye S."/>
            <person name="Theodore J."/>
            <person name="Thoulutsang Y."/>
            <person name="Topham K."/>
            <person name="Towey S."/>
            <person name="Tsamla T."/>
            <person name="Tsomo N."/>
            <person name="Vallee D."/>
            <person name="Vassiliev H."/>
            <person name="Venkataraman V."/>
            <person name="Vinson J."/>
            <person name="Vo A."/>
            <person name="Wade C."/>
            <person name="Wang S."/>
            <person name="Wangchuk T."/>
            <person name="Wangdi T."/>
            <person name="Whittaker C."/>
            <person name="Wilkinson J."/>
            <person name="Wu Y."/>
            <person name="Wyman D."/>
            <person name="Yadav S."/>
            <person name="Yang S."/>
            <person name="Yang X."/>
            <person name="Yeager S."/>
            <person name="Yee E."/>
            <person name="Young G."/>
            <person name="Zainoun J."/>
            <person name="Zembeck L."/>
            <person name="Zimmer A."/>
            <person name="Zody M."/>
            <person name="Lander E."/>
        </authorList>
    </citation>
    <scope>NUCLEOTIDE SEQUENCE [LARGE SCALE GENOMIC DNA]</scope>
</reference>
<keyword evidence="6" id="KW-0812">Transmembrane</keyword>
<keyword evidence="13" id="KW-0675">Receptor</keyword>
<keyword evidence="18" id="KW-1185">Reference proteome</keyword>
<evidence type="ECO:0000256" key="2">
    <source>
        <dbReference type="ARBA" id="ARBA00009605"/>
    </source>
</evidence>
<dbReference type="PROSITE" id="PS00107">
    <property type="entry name" value="PROTEIN_KINASE_ATP"/>
    <property type="match status" value="1"/>
</dbReference>
<evidence type="ECO:0000256" key="5">
    <source>
        <dbReference type="ARBA" id="ARBA00022679"/>
    </source>
</evidence>
<feature type="domain" description="Protein kinase" evidence="16">
    <location>
        <begin position="69"/>
        <end position="361"/>
    </location>
</feature>
<dbReference type="Ensembl" id="ENSCSAVT00000000298.1">
    <property type="protein sequence ID" value="ENSCSAVP00000000295.1"/>
    <property type="gene ID" value="ENSCSAVG00000000162.1"/>
</dbReference>
<organism evidence="17 18">
    <name type="scientific">Ciona savignyi</name>
    <name type="common">Pacific transparent sea squirt</name>
    <dbReference type="NCBI Taxonomy" id="51511"/>
    <lineage>
        <taxon>Eukaryota</taxon>
        <taxon>Metazoa</taxon>
        <taxon>Chordata</taxon>
        <taxon>Tunicata</taxon>
        <taxon>Ascidiacea</taxon>
        <taxon>Phlebobranchia</taxon>
        <taxon>Cionidae</taxon>
        <taxon>Ciona</taxon>
    </lineage>
</organism>
<dbReference type="SUPFAM" id="SSF56112">
    <property type="entry name" value="Protein kinase-like (PK-like)"/>
    <property type="match status" value="1"/>
</dbReference>
<dbReference type="PANTHER" id="PTHR23255">
    <property type="entry name" value="TRANSFORMING GROWTH FACTOR-BETA RECEPTOR TYPE I AND II"/>
    <property type="match status" value="1"/>
</dbReference>
<evidence type="ECO:0000256" key="10">
    <source>
        <dbReference type="ARBA" id="ARBA00022840"/>
    </source>
</evidence>
<name>H2Y4P7_CIOSA</name>
<dbReference type="EC" id="2.7.11.30" evidence="3"/>
<reference evidence="17" key="3">
    <citation type="submission" date="2025-09" db="UniProtKB">
        <authorList>
            <consortium name="Ensembl"/>
        </authorList>
    </citation>
    <scope>IDENTIFICATION</scope>
</reference>
<dbReference type="InterPro" id="IPR000333">
    <property type="entry name" value="TGFB_receptor"/>
</dbReference>
<keyword evidence="11" id="KW-1133">Transmembrane helix</keyword>
<dbReference type="GO" id="GO:0005886">
    <property type="term" value="C:plasma membrane"/>
    <property type="evidence" value="ECO:0007669"/>
    <property type="project" value="TreeGrafter"/>
</dbReference>
<sequence>MVALLFVVGTYLLRKVMTSQPSTFHEKLCNHLSITTSREHRDVKNTPLVESDTSQSCLSEEQFVSDVTVNFDDVIGVGKFGSVYRANGRLVDGSNVNLAFKVAHDFSESARCHRNEVYIYEAQQTQHNIVTYYGTCIVKCKSGLLTEYCSQGNLRNFLEMNSIEIKLCVSMLYDVTSAIAYLHRINYDGDKPRIAHRDLCSSNFLVRGNHSLALSDFGSSMVIDDVTNDVTDARMENTYAEHLVAEGTPFYVAPEVLDLSINLRHQGEALTQADVYSMSLVMWEVVTQCKEFNDTTPPHSLPYQHDVNNIHELIDHVVVRKNRPAFKFDTKKSDFVTSSRKLSPSVGIVTKTLACLRHAHVIVCL</sequence>
<evidence type="ECO:0000256" key="6">
    <source>
        <dbReference type="ARBA" id="ARBA00022692"/>
    </source>
</evidence>
<dbReference type="InterPro" id="IPR000719">
    <property type="entry name" value="Prot_kinase_dom"/>
</dbReference>
<dbReference type="Gene3D" id="1.10.510.10">
    <property type="entry name" value="Transferase(Phosphotransferase) domain 1"/>
    <property type="match status" value="1"/>
</dbReference>